<dbReference type="AlphaFoldDB" id="A0ABD0J8E9"/>
<name>A0ABD0J8E9_9CAEN</name>
<protein>
    <recommendedName>
        <fullName evidence="4">Prolactin receptor</fullName>
    </recommendedName>
</protein>
<reference evidence="2 3" key="1">
    <citation type="journal article" date="2023" name="Sci. Data">
        <title>Genome assembly of the Korean intertidal mud-creeper Batillaria attramentaria.</title>
        <authorList>
            <person name="Patra A.K."/>
            <person name="Ho P.T."/>
            <person name="Jun S."/>
            <person name="Lee S.J."/>
            <person name="Kim Y."/>
            <person name="Won Y.J."/>
        </authorList>
    </citation>
    <scope>NUCLEOTIDE SEQUENCE [LARGE SCALE GENOMIC DNA]</scope>
    <source>
        <strain evidence="2">Wonlab-2016</strain>
    </source>
</reference>
<comment type="caution">
    <text evidence="2">The sequence shown here is derived from an EMBL/GenBank/DDBJ whole genome shotgun (WGS) entry which is preliminary data.</text>
</comment>
<sequence length="100" mass="10853">IEEEKDRKEGRQGDNSMPAPGLTRNGPVPKTREESFNVPKTASPPLAGGPPKGHQLYNEKNGSFIPLSRLGPLVSTWGQCGATDDQSGHNDDRRAWTMAL</sequence>
<dbReference type="EMBL" id="JACVVK020000566">
    <property type="protein sequence ID" value="KAK7465907.1"/>
    <property type="molecule type" value="Genomic_DNA"/>
</dbReference>
<proteinExistence type="predicted"/>
<accession>A0ABD0J8E9</accession>
<organism evidence="2 3">
    <name type="scientific">Batillaria attramentaria</name>
    <dbReference type="NCBI Taxonomy" id="370345"/>
    <lineage>
        <taxon>Eukaryota</taxon>
        <taxon>Metazoa</taxon>
        <taxon>Spiralia</taxon>
        <taxon>Lophotrochozoa</taxon>
        <taxon>Mollusca</taxon>
        <taxon>Gastropoda</taxon>
        <taxon>Caenogastropoda</taxon>
        <taxon>Sorbeoconcha</taxon>
        <taxon>Cerithioidea</taxon>
        <taxon>Batillariidae</taxon>
        <taxon>Batillaria</taxon>
    </lineage>
</organism>
<gene>
    <name evidence="2" type="ORF">BaRGS_00037559</name>
</gene>
<feature type="region of interest" description="Disordered" evidence="1">
    <location>
        <begin position="1"/>
        <end position="63"/>
    </location>
</feature>
<dbReference type="Proteomes" id="UP001519460">
    <property type="component" value="Unassembled WGS sequence"/>
</dbReference>
<evidence type="ECO:0000256" key="1">
    <source>
        <dbReference type="SAM" id="MobiDB-lite"/>
    </source>
</evidence>
<evidence type="ECO:0008006" key="4">
    <source>
        <dbReference type="Google" id="ProtNLM"/>
    </source>
</evidence>
<evidence type="ECO:0000313" key="2">
    <source>
        <dbReference type="EMBL" id="KAK7465907.1"/>
    </source>
</evidence>
<keyword evidence="3" id="KW-1185">Reference proteome</keyword>
<feature type="non-terminal residue" evidence="2">
    <location>
        <position position="1"/>
    </location>
</feature>
<evidence type="ECO:0000313" key="3">
    <source>
        <dbReference type="Proteomes" id="UP001519460"/>
    </source>
</evidence>
<feature type="compositionally biased region" description="Basic and acidic residues" evidence="1">
    <location>
        <begin position="1"/>
        <end position="12"/>
    </location>
</feature>